<dbReference type="InterPro" id="IPR011146">
    <property type="entry name" value="HIT-like"/>
</dbReference>
<sequence length="145" mass="16436">MTSTFELDPRLAADTHRVTQWPLCDVLLMDDARYPWLILVPRVAQARDLIDLDAPARMQLQQEVDVAAMALRDVFAPDKLNVASLGNVVAQLHIHVIARFRDDDAWPAPVWGAHPRIPRDAAARDSLLHRLRPALPLFTFKEYIA</sequence>
<comment type="caution">
    <text evidence="1">Lacks conserved residue(s) required for the propagation of feature annotation.</text>
</comment>
<dbReference type="Proteomes" id="UP000241788">
    <property type="component" value="Unassembled WGS sequence"/>
</dbReference>
<dbReference type="AlphaFoldDB" id="A0A1N6VRV8"/>
<keyword evidence="3" id="KW-0378">Hydrolase</keyword>
<gene>
    <name evidence="3" type="ORF">SAMN05421546_1859</name>
</gene>
<dbReference type="RefSeq" id="WP_076587516.1">
    <property type="nucleotide sequence ID" value="NZ_FTLW01000004.1"/>
</dbReference>
<evidence type="ECO:0000259" key="2">
    <source>
        <dbReference type="PROSITE" id="PS51084"/>
    </source>
</evidence>
<evidence type="ECO:0000256" key="1">
    <source>
        <dbReference type="PROSITE-ProRule" id="PRU00464"/>
    </source>
</evidence>
<feature type="domain" description="HIT" evidence="2">
    <location>
        <begin position="37"/>
        <end position="106"/>
    </location>
</feature>
<protein>
    <submittedName>
        <fullName evidence="3">Diadenosine tetraphosphate (Ap4A) hydrolase</fullName>
    </submittedName>
</protein>
<dbReference type="PROSITE" id="PS51084">
    <property type="entry name" value="HIT_2"/>
    <property type="match status" value="1"/>
</dbReference>
<dbReference type="SUPFAM" id="SSF54197">
    <property type="entry name" value="HIT-like"/>
    <property type="match status" value="1"/>
</dbReference>
<evidence type="ECO:0000313" key="3">
    <source>
        <dbReference type="EMBL" id="SIQ80612.1"/>
    </source>
</evidence>
<dbReference type="Pfam" id="PF01230">
    <property type="entry name" value="HIT"/>
    <property type="match status" value="1"/>
</dbReference>
<dbReference type="OrthoDB" id="9799145at2"/>
<dbReference type="GO" id="GO:0016787">
    <property type="term" value="F:hydrolase activity"/>
    <property type="evidence" value="ECO:0007669"/>
    <property type="project" value="UniProtKB-KW"/>
</dbReference>
<reference evidence="4" key="1">
    <citation type="submission" date="2017-01" db="EMBL/GenBank/DDBJ databases">
        <authorList>
            <person name="Varghese N."/>
            <person name="Submissions S."/>
        </authorList>
    </citation>
    <scope>NUCLEOTIDE SEQUENCE [LARGE SCALE GENOMIC DNA]</scope>
    <source>
        <strain evidence="4">UM1</strain>
    </source>
</reference>
<keyword evidence="4" id="KW-1185">Reference proteome</keyword>
<dbReference type="STRING" id="1604334.SAMN05421546_1859"/>
<organism evidence="3 4">
    <name type="scientific">Solilutibacter tolerans</name>
    <dbReference type="NCBI Taxonomy" id="1604334"/>
    <lineage>
        <taxon>Bacteria</taxon>
        <taxon>Pseudomonadati</taxon>
        <taxon>Pseudomonadota</taxon>
        <taxon>Gammaproteobacteria</taxon>
        <taxon>Lysobacterales</taxon>
        <taxon>Lysobacteraceae</taxon>
        <taxon>Solilutibacter</taxon>
    </lineage>
</organism>
<dbReference type="Gene3D" id="3.30.428.10">
    <property type="entry name" value="HIT-like"/>
    <property type="match status" value="1"/>
</dbReference>
<proteinExistence type="predicted"/>
<evidence type="ECO:0000313" key="4">
    <source>
        <dbReference type="Proteomes" id="UP000241788"/>
    </source>
</evidence>
<accession>A0A1N6VRV8</accession>
<dbReference type="EMBL" id="FTLW01000004">
    <property type="protein sequence ID" value="SIQ80612.1"/>
    <property type="molecule type" value="Genomic_DNA"/>
</dbReference>
<dbReference type="InterPro" id="IPR026026">
    <property type="entry name" value="HIT_Hint"/>
</dbReference>
<name>A0A1N6VRV8_9GAMM</name>
<dbReference type="PIRSF" id="PIRSF000714">
    <property type="entry name" value="HIT"/>
    <property type="match status" value="1"/>
</dbReference>
<dbReference type="InterPro" id="IPR036265">
    <property type="entry name" value="HIT-like_sf"/>
</dbReference>